<dbReference type="PANTHER" id="PTHR30040:SF2">
    <property type="entry name" value="FAD:PROTEIN FMN TRANSFERASE"/>
    <property type="match status" value="1"/>
</dbReference>
<gene>
    <name evidence="12" type="ORF">SSE37_06454</name>
</gene>
<dbReference type="EC" id="2.7.1.180" evidence="2"/>
<reference evidence="12 13" key="1">
    <citation type="submission" date="2006-06" db="EMBL/GenBank/DDBJ databases">
        <authorList>
            <person name="Moran M.A."/>
            <person name="Ferriera S."/>
            <person name="Johnson J."/>
            <person name="Kravitz S."/>
            <person name="Beeson K."/>
            <person name="Sutton G."/>
            <person name="Rogers Y.-H."/>
            <person name="Friedman R."/>
            <person name="Frazier M."/>
            <person name="Venter J.C."/>
        </authorList>
    </citation>
    <scope>NUCLEOTIDE SEQUENCE [LARGE SCALE GENOMIC DNA]</scope>
    <source>
        <strain evidence="12 13">E-37</strain>
    </source>
</reference>
<dbReference type="PANTHER" id="PTHR30040">
    <property type="entry name" value="THIAMINE BIOSYNTHESIS LIPOPROTEIN APBE"/>
    <property type="match status" value="1"/>
</dbReference>
<comment type="catalytic activity">
    <reaction evidence="10">
        <text>L-threonyl-[protein] + FAD = FMN-L-threonyl-[protein] + AMP + H(+)</text>
        <dbReference type="Rhea" id="RHEA:36847"/>
        <dbReference type="Rhea" id="RHEA-COMP:11060"/>
        <dbReference type="Rhea" id="RHEA-COMP:11061"/>
        <dbReference type="ChEBI" id="CHEBI:15378"/>
        <dbReference type="ChEBI" id="CHEBI:30013"/>
        <dbReference type="ChEBI" id="CHEBI:57692"/>
        <dbReference type="ChEBI" id="CHEBI:74257"/>
        <dbReference type="ChEBI" id="CHEBI:456215"/>
        <dbReference type="EC" id="2.7.1.180"/>
    </reaction>
</comment>
<dbReference type="Pfam" id="PF02424">
    <property type="entry name" value="ApbE"/>
    <property type="match status" value="1"/>
</dbReference>
<evidence type="ECO:0000256" key="8">
    <source>
        <dbReference type="ARBA" id="ARBA00022842"/>
    </source>
</evidence>
<evidence type="ECO:0000256" key="11">
    <source>
        <dbReference type="SAM" id="SignalP"/>
    </source>
</evidence>
<proteinExistence type="predicted"/>
<name>A3K6A6_SAGS3</name>
<evidence type="ECO:0000256" key="5">
    <source>
        <dbReference type="ARBA" id="ARBA00022679"/>
    </source>
</evidence>
<feature type="chain" id="PRO_5039948924" description="FAD:protein FMN transferase" evidence="11">
    <location>
        <begin position="28"/>
        <end position="294"/>
    </location>
</feature>
<dbReference type="EMBL" id="AAYA01000010">
    <property type="protein sequence ID" value="EBA07256.1"/>
    <property type="molecule type" value="Genomic_DNA"/>
</dbReference>
<dbReference type="Proteomes" id="UP000005713">
    <property type="component" value="Unassembled WGS sequence"/>
</dbReference>
<protein>
    <recommendedName>
        <fullName evidence="3">FAD:protein FMN transferase</fullName>
        <ecNumber evidence="2">2.7.1.180</ecNumber>
    </recommendedName>
    <alternativeName>
        <fullName evidence="9">Flavin transferase</fullName>
    </alternativeName>
</protein>
<keyword evidence="5" id="KW-0808">Transferase</keyword>
<accession>A3K6A6</accession>
<evidence type="ECO:0000256" key="1">
    <source>
        <dbReference type="ARBA" id="ARBA00001946"/>
    </source>
</evidence>
<feature type="signal peptide" evidence="11">
    <location>
        <begin position="1"/>
        <end position="27"/>
    </location>
</feature>
<keyword evidence="4" id="KW-0285">Flavoprotein</keyword>
<evidence type="ECO:0000256" key="3">
    <source>
        <dbReference type="ARBA" id="ARBA00016337"/>
    </source>
</evidence>
<evidence type="ECO:0000256" key="9">
    <source>
        <dbReference type="ARBA" id="ARBA00031306"/>
    </source>
</evidence>
<dbReference type="InterPro" id="IPR024932">
    <property type="entry name" value="ApbE"/>
</dbReference>
<comment type="cofactor">
    <cofactor evidence="1">
        <name>Mg(2+)</name>
        <dbReference type="ChEBI" id="CHEBI:18420"/>
    </cofactor>
</comment>
<keyword evidence="7" id="KW-0274">FAD</keyword>
<keyword evidence="8" id="KW-0460">Magnesium</keyword>
<keyword evidence="6" id="KW-0479">Metal-binding</keyword>
<dbReference type="GO" id="GO:0016740">
    <property type="term" value="F:transferase activity"/>
    <property type="evidence" value="ECO:0007669"/>
    <property type="project" value="UniProtKB-KW"/>
</dbReference>
<dbReference type="InterPro" id="IPR003374">
    <property type="entry name" value="ApbE-like_sf"/>
</dbReference>
<dbReference type="RefSeq" id="WP_005860859.1">
    <property type="nucleotide sequence ID" value="NZ_AAYA01000010.1"/>
</dbReference>
<keyword evidence="13" id="KW-1185">Reference proteome</keyword>
<evidence type="ECO:0000256" key="10">
    <source>
        <dbReference type="ARBA" id="ARBA00048540"/>
    </source>
</evidence>
<evidence type="ECO:0000256" key="7">
    <source>
        <dbReference type="ARBA" id="ARBA00022827"/>
    </source>
</evidence>
<evidence type="ECO:0000256" key="4">
    <source>
        <dbReference type="ARBA" id="ARBA00022630"/>
    </source>
</evidence>
<dbReference type="OrthoDB" id="9778595at2"/>
<dbReference type="Gene3D" id="3.10.520.10">
    <property type="entry name" value="ApbE-like domains"/>
    <property type="match status" value="1"/>
</dbReference>
<dbReference type="eggNOG" id="COG1477">
    <property type="taxonomic scope" value="Bacteria"/>
</dbReference>
<evidence type="ECO:0000313" key="13">
    <source>
        <dbReference type="Proteomes" id="UP000005713"/>
    </source>
</evidence>
<keyword evidence="11" id="KW-0732">Signal</keyword>
<dbReference type="SUPFAM" id="SSF143631">
    <property type="entry name" value="ApbE-like"/>
    <property type="match status" value="1"/>
</dbReference>
<evidence type="ECO:0000313" key="12">
    <source>
        <dbReference type="EMBL" id="EBA07256.1"/>
    </source>
</evidence>
<dbReference type="GO" id="GO:0046872">
    <property type="term" value="F:metal ion binding"/>
    <property type="evidence" value="ECO:0007669"/>
    <property type="project" value="UniProtKB-KW"/>
</dbReference>
<dbReference type="AlphaFoldDB" id="A3K6A6"/>
<sequence length="294" mass="31672">MTLPRLKRRRFLTLAAAFACAPRHAFASSWQGRALGAEVSVTLTGPRSETEPALADLPAQLDAIEDLFSLYRPNSTLSRLNDTGFLAPDARFDALIDACTKAHSVTGGLFDPTVQPLWRALAEARDPAPARALIGWQRIRRTTRGMYLDRDQKLTLNGIAQGFATDLIRASLTARGFTRALVDIGEQAAIGGPFRLALEDPGHGSLGHLTLENAARATSSPGALHLGTQAHILGPAGERPLWSTVSIEARDATTADALSTAAVFMDTARLERLKTDADLHRITLVDHDGNLRTL</sequence>
<comment type="caution">
    <text evidence="12">The sequence shown here is derived from an EMBL/GenBank/DDBJ whole genome shotgun (WGS) entry which is preliminary data.</text>
</comment>
<organism evidence="12 13">
    <name type="scientific">Sagittula stellata (strain ATCC 700073 / DSM 11524 / E-37)</name>
    <dbReference type="NCBI Taxonomy" id="388399"/>
    <lineage>
        <taxon>Bacteria</taxon>
        <taxon>Pseudomonadati</taxon>
        <taxon>Pseudomonadota</taxon>
        <taxon>Alphaproteobacteria</taxon>
        <taxon>Rhodobacterales</taxon>
        <taxon>Roseobacteraceae</taxon>
        <taxon>Sagittula</taxon>
    </lineage>
</organism>
<evidence type="ECO:0000256" key="6">
    <source>
        <dbReference type="ARBA" id="ARBA00022723"/>
    </source>
</evidence>
<evidence type="ECO:0000256" key="2">
    <source>
        <dbReference type="ARBA" id="ARBA00011955"/>
    </source>
</evidence>